<evidence type="ECO:0000313" key="10">
    <source>
        <dbReference type="EMBL" id="RUL76650.1"/>
    </source>
</evidence>
<proteinExistence type="predicted"/>
<dbReference type="OrthoDB" id="6708821at2"/>
<keyword evidence="5" id="KW-0564">Palmitate</keyword>
<dbReference type="GO" id="GO:0031241">
    <property type="term" value="C:periplasmic side of cell outer membrane"/>
    <property type="evidence" value="ECO:0007669"/>
    <property type="project" value="TreeGrafter"/>
</dbReference>
<dbReference type="Gene3D" id="1.25.40.10">
    <property type="entry name" value="Tetratricopeptide repeat domain"/>
    <property type="match status" value="1"/>
</dbReference>
<dbReference type="AlphaFoldDB" id="A0A3S0PJ51"/>
<gene>
    <name evidence="10" type="ORF">EKH80_07940</name>
</gene>
<evidence type="ECO:0000256" key="4">
    <source>
        <dbReference type="ARBA" id="ARBA00023136"/>
    </source>
</evidence>
<accession>A0A3S0PJ51</accession>
<dbReference type="GO" id="GO:0030234">
    <property type="term" value="F:enzyme regulator activity"/>
    <property type="evidence" value="ECO:0007669"/>
    <property type="project" value="TreeGrafter"/>
</dbReference>
<dbReference type="Proteomes" id="UP000274358">
    <property type="component" value="Unassembled WGS sequence"/>
</dbReference>
<feature type="compositionally biased region" description="Low complexity" evidence="8">
    <location>
        <begin position="588"/>
        <end position="608"/>
    </location>
</feature>
<evidence type="ECO:0000256" key="2">
    <source>
        <dbReference type="ARBA" id="ARBA00022960"/>
    </source>
</evidence>
<evidence type="ECO:0000256" key="3">
    <source>
        <dbReference type="ARBA" id="ARBA00022984"/>
    </source>
</evidence>
<comment type="caution">
    <text evidence="10">The sequence shown here is derived from an EMBL/GenBank/DDBJ whole genome shotgun (WGS) entry which is preliminary data.</text>
</comment>
<keyword evidence="11" id="KW-1185">Reference proteome</keyword>
<evidence type="ECO:0000256" key="9">
    <source>
        <dbReference type="SAM" id="SignalP"/>
    </source>
</evidence>
<keyword evidence="2" id="KW-0133">Cell shape</keyword>
<protein>
    <submittedName>
        <fullName evidence="10">Penicillin-binding protein activator</fullName>
    </submittedName>
</protein>
<name>A0A3S0PJ51_9GAMM</name>
<dbReference type="PANTHER" id="PTHR38038:SF1">
    <property type="entry name" value="PENICILLIN-BINDING PROTEIN ACTIVATOR LPOA"/>
    <property type="match status" value="1"/>
</dbReference>
<feature type="signal peptide" evidence="9">
    <location>
        <begin position="1"/>
        <end position="23"/>
    </location>
</feature>
<evidence type="ECO:0000256" key="5">
    <source>
        <dbReference type="ARBA" id="ARBA00023139"/>
    </source>
</evidence>
<organism evidence="10 11">
    <name type="scientific">Dyella choica</name>
    <dbReference type="NCBI Taxonomy" id="1927959"/>
    <lineage>
        <taxon>Bacteria</taxon>
        <taxon>Pseudomonadati</taxon>
        <taxon>Pseudomonadota</taxon>
        <taxon>Gammaproteobacteria</taxon>
        <taxon>Lysobacterales</taxon>
        <taxon>Rhodanobacteraceae</taxon>
        <taxon>Dyella</taxon>
    </lineage>
</organism>
<dbReference type="SUPFAM" id="SSF53822">
    <property type="entry name" value="Periplasmic binding protein-like I"/>
    <property type="match status" value="1"/>
</dbReference>
<evidence type="ECO:0000313" key="11">
    <source>
        <dbReference type="Proteomes" id="UP000274358"/>
    </source>
</evidence>
<feature type="region of interest" description="Disordered" evidence="8">
    <location>
        <begin position="581"/>
        <end position="616"/>
    </location>
</feature>
<dbReference type="GO" id="GO:0009252">
    <property type="term" value="P:peptidoglycan biosynthetic process"/>
    <property type="evidence" value="ECO:0007669"/>
    <property type="project" value="UniProtKB-KW"/>
</dbReference>
<evidence type="ECO:0000256" key="1">
    <source>
        <dbReference type="ARBA" id="ARBA00022729"/>
    </source>
</evidence>
<keyword evidence="3" id="KW-0573">Peptidoglycan synthesis</keyword>
<keyword evidence="1 9" id="KW-0732">Signal</keyword>
<feature type="chain" id="PRO_5018524956" evidence="9">
    <location>
        <begin position="24"/>
        <end position="616"/>
    </location>
</feature>
<dbReference type="GO" id="GO:0008360">
    <property type="term" value="P:regulation of cell shape"/>
    <property type="evidence" value="ECO:0007669"/>
    <property type="project" value="UniProtKB-KW"/>
</dbReference>
<evidence type="ECO:0000256" key="6">
    <source>
        <dbReference type="ARBA" id="ARBA00023237"/>
    </source>
</evidence>
<evidence type="ECO:0000256" key="8">
    <source>
        <dbReference type="SAM" id="MobiDB-lite"/>
    </source>
</evidence>
<evidence type="ECO:0000256" key="7">
    <source>
        <dbReference type="ARBA" id="ARBA00023288"/>
    </source>
</evidence>
<dbReference type="InterPro" id="IPR028082">
    <property type="entry name" value="Peripla_BP_I"/>
</dbReference>
<dbReference type="RefSeq" id="WP_126684210.1">
    <property type="nucleotide sequence ID" value="NZ_RYYV01000005.1"/>
</dbReference>
<keyword evidence="7" id="KW-0449">Lipoprotein</keyword>
<keyword evidence="4" id="KW-0472">Membrane</keyword>
<keyword evidence="6" id="KW-0998">Cell outer membrane</keyword>
<dbReference type="EMBL" id="RYYV01000005">
    <property type="protein sequence ID" value="RUL76650.1"/>
    <property type="molecule type" value="Genomic_DNA"/>
</dbReference>
<dbReference type="Gene3D" id="3.40.50.2300">
    <property type="match status" value="2"/>
</dbReference>
<reference evidence="10 11" key="1">
    <citation type="submission" date="2018-12" db="EMBL/GenBank/DDBJ databases">
        <title>Dyella dinghuensis sp. nov. DHOA06 and Dyella choica sp. nov. 4M-K27, isolated from forest soil.</title>
        <authorList>
            <person name="Qiu L.-H."/>
            <person name="Gao Z.-H."/>
        </authorList>
    </citation>
    <scope>NUCLEOTIDE SEQUENCE [LARGE SCALE GENOMIC DNA]</scope>
    <source>
        <strain evidence="10 11">4M-K27</strain>
    </source>
</reference>
<dbReference type="CDD" id="cd06339">
    <property type="entry name" value="PBP1_YraM_LppC_lipoprotein-like"/>
    <property type="match status" value="1"/>
</dbReference>
<dbReference type="PROSITE" id="PS51257">
    <property type="entry name" value="PROKAR_LIPOPROTEIN"/>
    <property type="match status" value="1"/>
</dbReference>
<dbReference type="InterPro" id="IPR007443">
    <property type="entry name" value="LpoA"/>
</dbReference>
<dbReference type="PANTHER" id="PTHR38038">
    <property type="entry name" value="PENICILLIN-BINDING PROTEIN ACTIVATOR LPOA"/>
    <property type="match status" value="1"/>
</dbReference>
<dbReference type="InterPro" id="IPR011990">
    <property type="entry name" value="TPR-like_helical_dom_sf"/>
</dbReference>
<dbReference type="Pfam" id="PF04348">
    <property type="entry name" value="LppC"/>
    <property type="match status" value="1"/>
</dbReference>
<sequence length="616" mass="64825">MRSSRHVASGLLISLALSACVPAVVPRSPAEIAAAQHAANLAGQGQFDQAAQAYMALAAQTPSRTDHYKLLATEAYREENALDRAAPIVSAIDRDKLADDEPVRLDLLRAEIALRQRDASTALRLTTQPNLNVPPNLRPRLLILRADALAGTGDLWGAARSRIELDDTLHGVDRAQNRDQALILLTKLGAEPLKQRAAAMQSGDRMLPWVNEALGRLGVTVAQAQPNLEQAVGTLVPGSGASVREGYKMPAHVALLLPNNDGLVAVSAAIREGFFTAYFQSADTHAPRATVRVYDSGGNAASAIKAYNQAVSDGAQIVVGPLLRTEVTGVLGQSSLPVPVLALNHLENRNLSAGTASEFALMPEDEGAQAADHMVERGLHNAYVLISGDDFAKRAAVAFKAELQAKGGQIAGNAQLPSSGVNDSDAINALNVSSAGTDAGIFISMRAEQARLLLPQLRVQRISLPVFGTSHIYGGSDNATADRDLEGVEFCGAPWLFDAQSGLPSYHDVAGQLPAARSGTSQLFAFGMDAWNLVPYLDWLRSHTGSYLPGATGQLAVDTFGHVKRVLTWLKFQDGVARPSNGSLELDSTPAGVAPASSVPTPASSMPMQAAQPAGG</sequence>